<gene>
    <name evidence="3" type="ORF">TTHERM_00463070</name>
</gene>
<reference evidence="4" key="1">
    <citation type="journal article" date="2006" name="PLoS Biol.">
        <title>Macronuclear genome sequence of the ciliate Tetrahymena thermophila, a model eukaryote.</title>
        <authorList>
            <person name="Eisen J.A."/>
            <person name="Coyne R.S."/>
            <person name="Wu M."/>
            <person name="Wu D."/>
            <person name="Thiagarajan M."/>
            <person name="Wortman J.R."/>
            <person name="Badger J.H."/>
            <person name="Ren Q."/>
            <person name="Amedeo P."/>
            <person name="Jones K.M."/>
            <person name="Tallon L.J."/>
            <person name="Delcher A.L."/>
            <person name="Salzberg S.L."/>
            <person name="Silva J.C."/>
            <person name="Haas B.J."/>
            <person name="Majoros W.H."/>
            <person name="Farzad M."/>
            <person name="Carlton J.M."/>
            <person name="Smith R.K. Jr."/>
            <person name="Garg J."/>
            <person name="Pearlman R.E."/>
            <person name="Karrer K.M."/>
            <person name="Sun L."/>
            <person name="Manning G."/>
            <person name="Elde N.C."/>
            <person name="Turkewitz A.P."/>
            <person name="Asai D.J."/>
            <person name="Wilkes D.E."/>
            <person name="Wang Y."/>
            <person name="Cai H."/>
            <person name="Collins K."/>
            <person name="Stewart B.A."/>
            <person name="Lee S.R."/>
            <person name="Wilamowska K."/>
            <person name="Weinberg Z."/>
            <person name="Ruzzo W.L."/>
            <person name="Wloga D."/>
            <person name="Gaertig J."/>
            <person name="Frankel J."/>
            <person name="Tsao C.-C."/>
            <person name="Gorovsky M.A."/>
            <person name="Keeling P.J."/>
            <person name="Waller R.F."/>
            <person name="Patron N.J."/>
            <person name="Cherry J.M."/>
            <person name="Stover N.A."/>
            <person name="Krieger C.J."/>
            <person name="del Toro C."/>
            <person name="Ryder H.F."/>
            <person name="Williamson S.C."/>
            <person name="Barbeau R.A."/>
            <person name="Hamilton E.P."/>
            <person name="Orias E."/>
        </authorList>
    </citation>
    <scope>NUCLEOTIDE SEQUENCE [LARGE SCALE GENOMIC DNA]</scope>
    <source>
        <strain evidence="4">SB210</strain>
    </source>
</reference>
<feature type="compositionally biased region" description="Low complexity" evidence="2">
    <location>
        <begin position="760"/>
        <end position="780"/>
    </location>
</feature>
<name>Q23PX6_TETTS</name>
<evidence type="ECO:0000313" key="4">
    <source>
        <dbReference type="Proteomes" id="UP000009168"/>
    </source>
</evidence>
<protein>
    <submittedName>
        <fullName evidence="3">Uncharacterized protein</fullName>
    </submittedName>
</protein>
<dbReference type="AlphaFoldDB" id="Q23PX6"/>
<feature type="compositionally biased region" description="Polar residues" evidence="2">
    <location>
        <begin position="622"/>
        <end position="634"/>
    </location>
</feature>
<keyword evidence="1" id="KW-0175">Coiled coil</keyword>
<feature type="region of interest" description="Disordered" evidence="2">
    <location>
        <begin position="602"/>
        <end position="634"/>
    </location>
</feature>
<evidence type="ECO:0000256" key="2">
    <source>
        <dbReference type="SAM" id="MobiDB-lite"/>
    </source>
</evidence>
<evidence type="ECO:0000256" key="1">
    <source>
        <dbReference type="SAM" id="Coils"/>
    </source>
</evidence>
<dbReference type="KEGG" id="tet:TTHERM_00463070"/>
<evidence type="ECO:0000313" key="3">
    <source>
        <dbReference type="EMBL" id="EAR98559.2"/>
    </source>
</evidence>
<dbReference type="EMBL" id="GG662650">
    <property type="protein sequence ID" value="EAR98559.2"/>
    <property type="molecule type" value="Genomic_DNA"/>
</dbReference>
<organism evidence="3 4">
    <name type="scientific">Tetrahymena thermophila (strain SB210)</name>
    <dbReference type="NCBI Taxonomy" id="312017"/>
    <lineage>
        <taxon>Eukaryota</taxon>
        <taxon>Sar</taxon>
        <taxon>Alveolata</taxon>
        <taxon>Ciliophora</taxon>
        <taxon>Intramacronucleata</taxon>
        <taxon>Oligohymenophorea</taxon>
        <taxon>Hymenostomatida</taxon>
        <taxon>Tetrahymenina</taxon>
        <taxon>Tetrahymenidae</taxon>
        <taxon>Tetrahymena</taxon>
    </lineage>
</organism>
<feature type="compositionally biased region" description="Polar residues" evidence="2">
    <location>
        <begin position="698"/>
        <end position="712"/>
    </location>
</feature>
<feature type="region of interest" description="Disordered" evidence="2">
    <location>
        <begin position="803"/>
        <end position="854"/>
    </location>
</feature>
<dbReference type="GeneID" id="7845176"/>
<accession>Q23PX6</accession>
<dbReference type="RefSeq" id="XP_001018804.2">
    <property type="nucleotide sequence ID" value="XM_001018804.2"/>
</dbReference>
<proteinExistence type="predicted"/>
<feature type="region of interest" description="Disordered" evidence="2">
    <location>
        <begin position="1115"/>
        <end position="1134"/>
    </location>
</feature>
<feature type="region of interest" description="Disordered" evidence="2">
    <location>
        <begin position="751"/>
        <end position="789"/>
    </location>
</feature>
<feature type="compositionally biased region" description="Low complexity" evidence="2">
    <location>
        <begin position="825"/>
        <end position="854"/>
    </location>
</feature>
<feature type="region of interest" description="Disordered" evidence="2">
    <location>
        <begin position="686"/>
        <end position="712"/>
    </location>
</feature>
<keyword evidence="4" id="KW-1185">Reference proteome</keyword>
<feature type="coiled-coil region" evidence="1">
    <location>
        <begin position="971"/>
        <end position="1012"/>
    </location>
</feature>
<dbReference type="InParanoid" id="Q23PX6"/>
<dbReference type="Proteomes" id="UP000009168">
    <property type="component" value="Unassembled WGS sequence"/>
</dbReference>
<dbReference type="HOGENOM" id="CLU_268009_0_0_1"/>
<sequence>MLASQNTLEGFQLLSPVTKIKKIRAQFDILMHDTLIQIKKKKYKKAYYSLERFLTVSSIDLLEAKDKLKLNFRIFYVLDKVIQNKLTQKDVQKLQSIKEIDSINQRMIEGFMFYNDIYQSVLREEQLRNTLESNKQLIVLINHEDAISKLFCMIIQLYINNYFLENLKNQVFLGFKYLLQAKEMIQLIYTLNNSHLLEKDIYITILLGNFYSEHGQYKKALDIFQDGIKSVIMFLRYKYIDPNPSLDNDEDEEDEKSIQKQRKFQRSIKLIISFLYSLAYLYERMWKIEYSYETLQLARFLGKHVLFDNTDEFKRYLIHVEHELDTKYTKIVQETLEIESIVCKELLKNKKWYQISEIMKEKKEQIRLNQNMYDEELYFKNNVKKLNQQKVFPVKKCDDNSFRTFYSSISKKKQSQETSSLSRNIENSSQKGLSFDKRERAITLLPTQINNYELDSSRLLSYDNKLKAETQDEMQFNKMKEISHDLNGAQNEQKLKQNKRSFSQQNPFNYSIINSKNTQLINAHKNYTNSNNGQNNLQRINGQNKQKSEIGQNSNTLNNLNHIEYNNEEELVQTTGSNDISIQENQKIIDIRKIEVRGKNNNEILEKTPSNKKQQRSRRSLTHNSSNNLEKNIIQDQSVSNNYIDGSSTKNTNYINSNEKSYQISSKTGIKDFTNSLSTATKAQNKFQERNKSASLGRFSTPQSRIKSNSKSTYHINYGRMSIRIQDVTNHENFGALSNLLLNDKLEKLEEDSNTQEANSSQLFESPSSSSSTLSPTSKSGAGVAASQGLAESKSFKQKTFKTTSSVEGPLAQSTFSSSDKQHFRNNNSNQRYSYSDNKSNQLSSNSQSNNNQQMVYGQNTDMTNFDYTNFGKQKKDFTNLDYYLSQNIYKALQKSFVSKSYTKIKKDVTEWKRKDDLQRKNLLFGKKMLKFKMKEDLIRPMLRKLDSSTMKNISSFRQTVYLDAQQDGVILDVQEKIDHRKQDIQEIKNQLKQKMNETKDSQSQISDYEEEQNNSLFYDSHNKKETLRDIILKHRSIFPLIRVRKLLKDRKKMMLKKQQQEILKNRYRQSITGNSNSTLLQFVSQRKTDNMSENESPQLNRVRFAQQYSNITEDTIKGDDEKQDNQADLNNKDSQKYYLRNKELLHNMIENYETEKEREIRGENQQRYRFFSSDTAMLQNRRSVNSIAGGPPKQKQLAFYSNNKDLALSTSLLHAMKSNAMECQTFLSVVNLQKLAKTRQTIKEKLTKVQED</sequence>